<dbReference type="AlphaFoldDB" id="A0A454TM15"/>
<name>A0A454TM15_9RALS</name>
<dbReference type="Proteomes" id="UP000271222">
    <property type="component" value="Unassembled WGS sequence"/>
</dbReference>
<gene>
    <name evidence="6" type="ORF">EGA29_19060</name>
</gene>
<organism evidence="6 7">
    <name type="scientific">Ralstonia pseudosolanacearum</name>
    <dbReference type="NCBI Taxonomy" id="1310165"/>
    <lineage>
        <taxon>Bacteria</taxon>
        <taxon>Pseudomonadati</taxon>
        <taxon>Pseudomonadota</taxon>
        <taxon>Betaproteobacteria</taxon>
        <taxon>Burkholderiales</taxon>
        <taxon>Burkholderiaceae</taxon>
        <taxon>Ralstonia</taxon>
        <taxon>Ralstonia solanacearum species complex</taxon>
    </lineage>
</organism>
<evidence type="ECO:0000256" key="4">
    <source>
        <dbReference type="SAM" id="MobiDB-lite"/>
    </source>
</evidence>
<dbReference type="Pfam" id="PF00488">
    <property type="entry name" value="MutS_V"/>
    <property type="match status" value="1"/>
</dbReference>
<dbReference type="InterPro" id="IPR027417">
    <property type="entry name" value="P-loop_NTPase"/>
</dbReference>
<dbReference type="PANTHER" id="PTHR11361:SF34">
    <property type="entry name" value="DNA MISMATCH REPAIR PROTEIN MSH1, MITOCHONDRIAL"/>
    <property type="match status" value="1"/>
</dbReference>
<dbReference type="GO" id="GO:0140664">
    <property type="term" value="F:ATP-dependent DNA damage sensor activity"/>
    <property type="evidence" value="ECO:0007669"/>
    <property type="project" value="InterPro"/>
</dbReference>
<dbReference type="InterPro" id="IPR045076">
    <property type="entry name" value="MutS"/>
</dbReference>
<dbReference type="GO" id="GO:0005524">
    <property type="term" value="F:ATP binding"/>
    <property type="evidence" value="ECO:0007669"/>
    <property type="project" value="UniProtKB-KW"/>
</dbReference>
<dbReference type="Gene3D" id="3.40.50.300">
    <property type="entry name" value="P-loop containing nucleotide triphosphate hydrolases"/>
    <property type="match status" value="1"/>
</dbReference>
<dbReference type="SMART" id="SM00534">
    <property type="entry name" value="MUTSac"/>
    <property type="match status" value="1"/>
</dbReference>
<evidence type="ECO:0000256" key="3">
    <source>
        <dbReference type="ARBA" id="ARBA00023125"/>
    </source>
</evidence>
<evidence type="ECO:0000313" key="7">
    <source>
        <dbReference type="Proteomes" id="UP000271222"/>
    </source>
</evidence>
<proteinExistence type="predicted"/>
<reference evidence="6 7" key="1">
    <citation type="submission" date="2018-10" db="EMBL/GenBank/DDBJ databases">
        <title>Draft Genome Sequence of Ralstonia pseudosolanacearum (R. solanacearum phylotype I) Strain Tg03 Isolated from Luffa cylindrica in China.</title>
        <authorList>
            <person name="Yuan G.-Q."/>
            <person name="Li Q.-Q."/>
            <person name="Zhang Y.-W."/>
        </authorList>
    </citation>
    <scope>NUCLEOTIDE SEQUENCE [LARGE SCALE GENOMIC DNA]</scope>
    <source>
        <strain evidence="6 7">Tg03</strain>
    </source>
</reference>
<comment type="caution">
    <text evidence="6">The sequence shown here is derived from an EMBL/GenBank/DDBJ whole genome shotgun (WGS) entry which is preliminary data.</text>
</comment>
<dbReference type="GO" id="GO:0030983">
    <property type="term" value="F:mismatched DNA binding"/>
    <property type="evidence" value="ECO:0007669"/>
    <property type="project" value="InterPro"/>
</dbReference>
<dbReference type="SUPFAM" id="SSF52540">
    <property type="entry name" value="P-loop containing nucleoside triphosphate hydrolases"/>
    <property type="match status" value="1"/>
</dbReference>
<evidence type="ECO:0000259" key="5">
    <source>
        <dbReference type="SMART" id="SM00534"/>
    </source>
</evidence>
<dbReference type="OrthoDB" id="9808166at2"/>
<accession>A0A454TM15</accession>
<keyword evidence="3" id="KW-0238">DNA-binding</keyword>
<dbReference type="PANTHER" id="PTHR11361">
    <property type="entry name" value="DNA MISMATCH REPAIR PROTEIN MUTS FAMILY MEMBER"/>
    <property type="match status" value="1"/>
</dbReference>
<dbReference type="GO" id="GO:0006298">
    <property type="term" value="P:mismatch repair"/>
    <property type="evidence" value="ECO:0007669"/>
    <property type="project" value="InterPro"/>
</dbReference>
<keyword evidence="2" id="KW-0067">ATP-binding</keyword>
<evidence type="ECO:0000256" key="1">
    <source>
        <dbReference type="ARBA" id="ARBA00022741"/>
    </source>
</evidence>
<dbReference type="EMBL" id="RJTL01000035">
    <property type="protein sequence ID" value="RNM03194.1"/>
    <property type="molecule type" value="Genomic_DNA"/>
</dbReference>
<dbReference type="InterPro" id="IPR000432">
    <property type="entry name" value="DNA_mismatch_repair_MutS_C"/>
</dbReference>
<protein>
    <submittedName>
        <fullName evidence="6">DNA mismatch repair protein MutS</fullName>
    </submittedName>
</protein>
<feature type="domain" description="DNA mismatch repair proteins mutS family" evidence="5">
    <location>
        <begin position="361"/>
        <end position="527"/>
    </location>
</feature>
<evidence type="ECO:0000313" key="6">
    <source>
        <dbReference type="EMBL" id="RNM03194.1"/>
    </source>
</evidence>
<keyword evidence="1" id="KW-0547">Nucleotide-binding</keyword>
<feature type="region of interest" description="Disordered" evidence="4">
    <location>
        <begin position="1"/>
        <end position="33"/>
    </location>
</feature>
<dbReference type="GO" id="GO:0005829">
    <property type="term" value="C:cytosol"/>
    <property type="evidence" value="ECO:0007669"/>
    <property type="project" value="TreeGrafter"/>
</dbReference>
<evidence type="ECO:0000256" key="2">
    <source>
        <dbReference type="ARBA" id="ARBA00022840"/>
    </source>
</evidence>
<sequence>MDDGVNTLGADSRRASPSVQPSRPPHPADPAASAFRSILSPGEGDLPVFATEAPACLYDLLLDRVIETIDAACADFDLKPFFHTPLQDAGAVLYRQEVMQDLESPEIAGPVRRFCQDMRAMREQLAQAHKLYYAYQKAWWFLEAAQTYRSSVQRLVAALSGLALHSRGLRWLTTYLAQYVAAPDFQTLATDIEQVRAALAAVRYCVLIYGNSVSVQRFDGEADYGAQVEATFAKFRRRAVRDYRGKFPTYHMMGHVEAQILDRVALLYPEEFAALDHFCEVHAEFGDERMLRFDHEVQFYLAYLSYVDRFRQSGLPLCYPTVSRASKAIECEAGFDIALADKLVAEGRPTVVNDFRLHDAERIFVVTGPNQGGKTTFARMFGQLHYLACLGCPVPAKVARLFLFDSLFTHFERREDVTSLRGKLQDDLLRIRAILEAATPNSIIVLNEIFSSTTLKDAVFLSTKIMEAISRTDAIGVCVTFLSELASFNEKTASMVGVVDPDDPAIRTYKLERRPADGVAYATALARKYRVTYPELKGRLQP</sequence>